<evidence type="ECO:0000313" key="2">
    <source>
        <dbReference type="EMBL" id="KAL3714252.1"/>
    </source>
</evidence>
<reference evidence="2 3" key="1">
    <citation type="submission" date="2024-11" db="EMBL/GenBank/DDBJ databases">
        <title>Chromosome-level genome assembly of Eucalyptus globulus Labill. provides insights into its genome evolution.</title>
        <authorList>
            <person name="Li X."/>
        </authorList>
    </citation>
    <scope>NUCLEOTIDE SEQUENCE [LARGE SCALE GENOMIC DNA]</scope>
    <source>
        <strain evidence="2">CL2024</strain>
        <tissue evidence="2">Fresh tender leaves</tissue>
    </source>
</reference>
<accession>A0ABD3IKY7</accession>
<feature type="compositionally biased region" description="Basic and acidic residues" evidence="1">
    <location>
        <begin position="81"/>
        <end position="95"/>
    </location>
</feature>
<dbReference type="AlphaFoldDB" id="A0ABD3IKY7"/>
<dbReference type="Proteomes" id="UP001634007">
    <property type="component" value="Unassembled WGS sequence"/>
</dbReference>
<keyword evidence="3" id="KW-1185">Reference proteome</keyword>
<sequence length="95" mass="10836">MLPDRMCAKQKNKKCTEVRETDKLTDCGLRAGRRRNSDLTGCKHRLRQSGNGRGAEERCDQWEKRGEVPLRRGAGEGIGGSDERCKKNFRREATE</sequence>
<comment type="caution">
    <text evidence="2">The sequence shown here is derived from an EMBL/GenBank/DDBJ whole genome shotgun (WGS) entry which is preliminary data.</text>
</comment>
<feature type="region of interest" description="Disordered" evidence="1">
    <location>
        <begin position="70"/>
        <end position="95"/>
    </location>
</feature>
<dbReference type="EMBL" id="JBJKBG010000011">
    <property type="protein sequence ID" value="KAL3714252.1"/>
    <property type="molecule type" value="Genomic_DNA"/>
</dbReference>
<name>A0ABD3IKY7_EUCGL</name>
<evidence type="ECO:0000313" key="3">
    <source>
        <dbReference type="Proteomes" id="UP001634007"/>
    </source>
</evidence>
<protein>
    <submittedName>
        <fullName evidence="2">Uncharacterized protein</fullName>
    </submittedName>
</protein>
<evidence type="ECO:0000256" key="1">
    <source>
        <dbReference type="SAM" id="MobiDB-lite"/>
    </source>
</evidence>
<gene>
    <name evidence="2" type="ORF">ACJRO7_006224</name>
</gene>
<organism evidence="2 3">
    <name type="scientific">Eucalyptus globulus</name>
    <name type="common">Tasmanian blue gum</name>
    <dbReference type="NCBI Taxonomy" id="34317"/>
    <lineage>
        <taxon>Eukaryota</taxon>
        <taxon>Viridiplantae</taxon>
        <taxon>Streptophyta</taxon>
        <taxon>Embryophyta</taxon>
        <taxon>Tracheophyta</taxon>
        <taxon>Spermatophyta</taxon>
        <taxon>Magnoliopsida</taxon>
        <taxon>eudicotyledons</taxon>
        <taxon>Gunneridae</taxon>
        <taxon>Pentapetalae</taxon>
        <taxon>rosids</taxon>
        <taxon>malvids</taxon>
        <taxon>Myrtales</taxon>
        <taxon>Myrtaceae</taxon>
        <taxon>Myrtoideae</taxon>
        <taxon>Eucalypteae</taxon>
        <taxon>Eucalyptus</taxon>
    </lineage>
</organism>
<proteinExistence type="predicted"/>